<feature type="signal peptide" evidence="1">
    <location>
        <begin position="1"/>
        <end position="19"/>
    </location>
</feature>
<name>J0LHC9_AURST</name>
<gene>
    <name evidence="2" type="ORF">AURDEDRAFT_116817</name>
</gene>
<dbReference type="InterPro" id="IPR036188">
    <property type="entry name" value="FAD/NAD-bd_sf"/>
</dbReference>
<keyword evidence="3" id="KW-1185">Reference proteome</keyword>
<feature type="chain" id="PRO_5003735511" description="FAD/NAD(P)-binding domain-containing protein" evidence="1">
    <location>
        <begin position="20"/>
        <end position="538"/>
    </location>
</feature>
<keyword evidence="1" id="KW-0732">Signal</keyword>
<evidence type="ECO:0008006" key="4">
    <source>
        <dbReference type="Google" id="ProtNLM"/>
    </source>
</evidence>
<sequence>MIFALVPVFLALAYPLARRALRAYLLKRYTCIPDLEQLGTPSKGSKLRGTAVIAGGSVSGLFAARICADHFEKVIVVEPEAWTFTEEACQPANFGTREVKSSTATYNTWNHKRSRVYQYSAVHVYQALLVRFARKLFPGFDEFAKSWDMLIRPMDMNLCLSGHWLRPKNPAESIFTPRRNLEPLIRKLVREGKPEIEFVHGTVSGYQLGTDGSVNSVNVRLGSGEGREFTDCALAVDCSGIAQIGVKLLSRAIPTFPPDLRQTYNADIVYSTLEYPVPPNFDEELRRLNIPGSEKGDVQTAILTYNANPNIDNRIVALVRCDLNRVVFTTGGWAVDMPVTLEEVREFAKAVKNQDHIPDYFYKVIDLLEPVQHLGTVYEARVANCYKVDYARAANILPRNFVAIGDSSMRVNPRFGQGVTKCAIGAISLDSVLREMAPTSRNFGKTFFDRLTVRTSSVWDGTRFADYAAPTTMPVPGETRETGQLMRWYNEQVVKLLDKIPDLADRMWVVQMFLAPPTDLFSPSIVAHVLWETVRSMA</sequence>
<protein>
    <recommendedName>
        <fullName evidence="4">FAD/NAD(P)-binding domain-containing protein</fullName>
    </recommendedName>
</protein>
<dbReference type="InParanoid" id="J0LHC9"/>
<accession>J0LHC9</accession>
<evidence type="ECO:0000256" key="1">
    <source>
        <dbReference type="SAM" id="SignalP"/>
    </source>
</evidence>
<evidence type="ECO:0000313" key="3">
    <source>
        <dbReference type="Proteomes" id="UP000006514"/>
    </source>
</evidence>
<dbReference type="eggNOG" id="ENOG502SF7E">
    <property type="taxonomic scope" value="Eukaryota"/>
</dbReference>
<organism evidence="2 3">
    <name type="scientific">Auricularia subglabra (strain TFB-10046 / SS5)</name>
    <name type="common">White-rot fungus</name>
    <name type="synonym">Auricularia delicata (strain TFB10046)</name>
    <dbReference type="NCBI Taxonomy" id="717982"/>
    <lineage>
        <taxon>Eukaryota</taxon>
        <taxon>Fungi</taxon>
        <taxon>Dikarya</taxon>
        <taxon>Basidiomycota</taxon>
        <taxon>Agaricomycotina</taxon>
        <taxon>Agaricomycetes</taxon>
        <taxon>Auriculariales</taxon>
        <taxon>Auriculariaceae</taxon>
        <taxon>Auricularia</taxon>
    </lineage>
</organism>
<dbReference type="Proteomes" id="UP000006514">
    <property type="component" value="Unassembled WGS sequence"/>
</dbReference>
<reference evidence="3" key="1">
    <citation type="journal article" date="2012" name="Science">
        <title>The Paleozoic origin of enzymatic lignin decomposition reconstructed from 31 fungal genomes.</title>
        <authorList>
            <person name="Floudas D."/>
            <person name="Binder M."/>
            <person name="Riley R."/>
            <person name="Barry K."/>
            <person name="Blanchette R.A."/>
            <person name="Henrissat B."/>
            <person name="Martinez A.T."/>
            <person name="Otillar R."/>
            <person name="Spatafora J.W."/>
            <person name="Yadav J.S."/>
            <person name="Aerts A."/>
            <person name="Benoit I."/>
            <person name="Boyd A."/>
            <person name="Carlson A."/>
            <person name="Copeland A."/>
            <person name="Coutinho P.M."/>
            <person name="de Vries R.P."/>
            <person name="Ferreira P."/>
            <person name="Findley K."/>
            <person name="Foster B."/>
            <person name="Gaskell J."/>
            <person name="Glotzer D."/>
            <person name="Gorecki P."/>
            <person name="Heitman J."/>
            <person name="Hesse C."/>
            <person name="Hori C."/>
            <person name="Igarashi K."/>
            <person name="Jurgens J.A."/>
            <person name="Kallen N."/>
            <person name="Kersten P."/>
            <person name="Kohler A."/>
            <person name="Kuees U."/>
            <person name="Kumar T.K.A."/>
            <person name="Kuo A."/>
            <person name="LaButti K."/>
            <person name="Larrondo L.F."/>
            <person name="Lindquist E."/>
            <person name="Ling A."/>
            <person name="Lombard V."/>
            <person name="Lucas S."/>
            <person name="Lundell T."/>
            <person name="Martin R."/>
            <person name="McLaughlin D.J."/>
            <person name="Morgenstern I."/>
            <person name="Morin E."/>
            <person name="Murat C."/>
            <person name="Nagy L.G."/>
            <person name="Nolan M."/>
            <person name="Ohm R.A."/>
            <person name="Patyshakuliyeva A."/>
            <person name="Rokas A."/>
            <person name="Ruiz-Duenas F.J."/>
            <person name="Sabat G."/>
            <person name="Salamov A."/>
            <person name="Samejima M."/>
            <person name="Schmutz J."/>
            <person name="Slot J.C."/>
            <person name="St John F."/>
            <person name="Stenlid J."/>
            <person name="Sun H."/>
            <person name="Sun S."/>
            <person name="Syed K."/>
            <person name="Tsang A."/>
            <person name="Wiebenga A."/>
            <person name="Young D."/>
            <person name="Pisabarro A."/>
            <person name="Eastwood D.C."/>
            <person name="Martin F."/>
            <person name="Cullen D."/>
            <person name="Grigoriev I.V."/>
            <person name="Hibbett D.S."/>
        </authorList>
    </citation>
    <scope>NUCLEOTIDE SEQUENCE [LARGE SCALE GENOMIC DNA]</scope>
    <source>
        <strain evidence="3">TFB10046</strain>
    </source>
</reference>
<dbReference type="OMA" id="RTEEGMQ"/>
<evidence type="ECO:0000313" key="2">
    <source>
        <dbReference type="EMBL" id="EJD37341.1"/>
    </source>
</evidence>
<proteinExistence type="predicted"/>
<dbReference type="EMBL" id="JH687843">
    <property type="protein sequence ID" value="EJD37341.1"/>
    <property type="molecule type" value="Genomic_DNA"/>
</dbReference>
<dbReference type="AlphaFoldDB" id="J0LHC9"/>
<dbReference type="OrthoDB" id="10051892at2759"/>
<dbReference type="KEGG" id="adl:AURDEDRAFT_116817"/>
<dbReference type="SUPFAM" id="SSF51905">
    <property type="entry name" value="FAD/NAD(P)-binding domain"/>
    <property type="match status" value="1"/>
</dbReference>
<feature type="non-terminal residue" evidence="2">
    <location>
        <position position="1"/>
    </location>
</feature>